<feature type="non-terminal residue" evidence="1">
    <location>
        <position position="1698"/>
    </location>
</feature>
<keyword evidence="2" id="KW-1185">Reference proteome</keyword>
<proteinExistence type="predicted"/>
<gene>
    <name evidence="1" type="ORF">LPJ66_008831</name>
</gene>
<evidence type="ECO:0000313" key="2">
    <source>
        <dbReference type="Proteomes" id="UP001150581"/>
    </source>
</evidence>
<evidence type="ECO:0000313" key="1">
    <source>
        <dbReference type="EMBL" id="KAJ1887945.1"/>
    </source>
</evidence>
<accession>A0ACC1I5N4</accession>
<reference evidence="1" key="1">
    <citation type="submission" date="2022-07" db="EMBL/GenBank/DDBJ databases">
        <title>Phylogenomic reconstructions and comparative analyses of Kickxellomycotina fungi.</title>
        <authorList>
            <person name="Reynolds N.K."/>
            <person name="Stajich J.E."/>
            <person name="Barry K."/>
            <person name="Grigoriev I.V."/>
            <person name="Crous P."/>
            <person name="Smith M.E."/>
        </authorList>
    </citation>
    <scope>NUCLEOTIDE SEQUENCE</scope>
    <source>
        <strain evidence="1">Benny 63K</strain>
    </source>
</reference>
<sequence length="1698" mass="184427">MAGPLLHALVRAPAAGAMRDVLQLVDAYHHLARPAAYVLRLQALCELQGGELQGGELQGGGPAERVAGLVRFIHSEEHGARAGAQPISRYVPLEVVRRALCWLREVLDSAVAASDAARFRLHAAVGVAALAALAALARRAGGRLHAAERARLLDLVARESAAMAAVWQLLADAGVMVAPAELDHAHTREQTLAYVIDAQWLRRPPADPSSAAPPELAALPPAPAAVRALATMLRFGPAALSRLVVARCLARRMFGAALDACQRLVALEGPGVAGEARHALSACERGLRAFLATQPPHQGALLRRLAALCRATAARSVAHAALLPRLLDAYACWDLALSVFAQTADGDFAVLTKRPLSRHRQPRVPGLSSTALVRGQSSGSAAARNVSVRDDVDMADGDSAAVADPQDSAPAADPQDGTTTTTLSAWLNPLFANSYVERGLVLDTACVMHLVYRLIAVVRRLPADNDDGDGDDACDDDQFAVSGDGFAGPAYSEQQSGKSSKMAAANSNSDRDIDNDNDEHGNNDNDDGDGDGESLRSAVIHRCGELVAHLVHNRHWVLAVHVLELVISQLSRASFTAKASSDSSSSGEMDSDDALAQLRVRLSAGGVADSELPQLFGTADLATTHALIAKSLVRALQQSRGLDTVFIVASMLMLKPPQANQHLSVAIGSTGLHSSRVIAMANIGAICNRIWYEPAVLDRCLVVAAAARWSEQLRLLNICFDPSHLADPKPGLLDPLVRPLLMNTAMDISAALEFADAFHLDRISVILEYIALCCSAPHIDGYQARILGIVDDSINAKLLERTYIDCLENAISAYDYDRLHFVVHRIQELRPQDANIAKYSDVLDVLCSYDRQEKPSHDELMLEWSRTRSTRDAFRQAGCDAQNKKAEKEEEEEEEEEEGEKEKEKDAFLVRDLAKDADLVAYEQLVAEYPLALKRLPFHSLVGPAPWSMLLPELTTESVDSLLPLAAPLSLNKDDFYINLIHTILKSRKSPSSTAGNDSDNTIDPQMAYELAISKTPTQFNAVQQLIYNLKDPESMLMATKHIADQVPCGPDRIAALKMAGSLMSKWRQYIKRMSEPERSRVATRAKAMAGLISECLTDTNIEIALRQRRLERYLALFLNVQDSESVIRALAAVFEDECDRRSTGGAASASASASVSSGAGSSTSAATDNLYGALPQQQDVDPTTHHIHETLRNLAAIFEISLDTLMRELLNKYLMAPVTLSEHSVDLQLPSARYRADLRQPDSQEAVLRRRITCILSNQPPSEAVRALLVFAYNPNIEISCLGRARALNILFSVATDEEIAILQVPQDVHSLFQVMLYLDDFNHVGIPQTRVEFAACQKDALARSIWVEHHEDPKVVQLICNMCLDFHVDDCDLIVQVIRRLLVAGMYRYVVGVLDVVGGMEEEYSGDIEELPEFWNQAVAGFMLQITTKLGSGDGDGDSSQVSANRVWIESALGVLDSCLRSIYLPDIDATQTISALLKPRRMKKRLSSASSLAPASSSSVSAEQLACAVFDILLYSHAAEDVLLDHLDSLEPQDIHQLIIRYLDFIDCASTLPNSPLFVDWAASRTLTLVFDMIDDMALHEQVLMNHHKPLGKAVKAFVSNRIARDKLQITITACLDKGKDVLAVMLVGRYYETRPVHVLFEDIKRSGFIPVEDTAAVAAAAVADAVVASAIDAGDMDVVGSDAEGGESLETHKL</sequence>
<dbReference type="EMBL" id="JANBPG010001867">
    <property type="protein sequence ID" value="KAJ1887945.1"/>
    <property type="molecule type" value="Genomic_DNA"/>
</dbReference>
<organism evidence="1 2">
    <name type="scientific">Kickxella alabastrina</name>
    <dbReference type="NCBI Taxonomy" id="61397"/>
    <lineage>
        <taxon>Eukaryota</taxon>
        <taxon>Fungi</taxon>
        <taxon>Fungi incertae sedis</taxon>
        <taxon>Zoopagomycota</taxon>
        <taxon>Kickxellomycotina</taxon>
        <taxon>Kickxellomycetes</taxon>
        <taxon>Kickxellales</taxon>
        <taxon>Kickxellaceae</taxon>
        <taxon>Kickxella</taxon>
    </lineage>
</organism>
<name>A0ACC1I5N4_9FUNG</name>
<dbReference type="Proteomes" id="UP001150581">
    <property type="component" value="Unassembled WGS sequence"/>
</dbReference>
<protein>
    <submittedName>
        <fullName evidence="1">Uncharacterized protein</fullName>
    </submittedName>
</protein>
<comment type="caution">
    <text evidence="1">The sequence shown here is derived from an EMBL/GenBank/DDBJ whole genome shotgun (WGS) entry which is preliminary data.</text>
</comment>